<evidence type="ECO:0000313" key="10">
    <source>
        <dbReference type="Proteomes" id="UP000595028"/>
    </source>
</evidence>
<dbReference type="EMBL" id="MW557381">
    <property type="protein sequence ID" value="QXE50905.1"/>
    <property type="molecule type" value="Genomic_DNA"/>
</dbReference>
<dbReference type="EMBL" id="MW273354">
    <property type="protein sequence ID" value="QPO16458.1"/>
    <property type="molecule type" value="Genomic_DNA"/>
</dbReference>
<dbReference type="Proteomes" id="UP000152407">
    <property type="component" value="Segment"/>
</dbReference>
<reference evidence="2" key="2">
    <citation type="submission" date="2015-09" db="EMBL/GenBank/DDBJ databases">
        <authorList>
            <person name="Jackson K.R."/>
            <person name="Lunt B.L."/>
            <person name="Fisher J.N.B."/>
            <person name="Gardner A.V."/>
            <person name="Bailey M.E."/>
            <person name="Deus L.M."/>
            <person name="Earl A.S."/>
            <person name="Gibby P.D."/>
            <person name="Hartmann K.A."/>
            <person name="Liu J.E."/>
            <person name="Manci A.M."/>
            <person name="Nielsen D.A."/>
            <person name="Solomon M.B."/>
            <person name="Breakwell D.P."/>
            <person name="Burnett S.H."/>
            <person name="Grose J.H."/>
        </authorList>
    </citation>
    <scope>NUCLEOTIDE SEQUENCE [LARGE SCALE GENOMIC DNA]</scope>
    <source>
        <strain evidence="2">RSIV-Ku</strain>
    </source>
</reference>
<reference evidence="9" key="1">
    <citation type="submission" date="2015-09" db="EMBL/GenBank/DDBJ databases">
        <authorList>
            <person name="Wen C.-M."/>
            <person name="Hong J.-R."/>
        </authorList>
    </citation>
    <scope>NUCLEOTIDE SEQUENCE [LARGE SCALE GENOMIC DNA]</scope>
</reference>
<dbReference type="EMBL" id="MW273353">
    <property type="protein sequence ID" value="QPO16338.1"/>
    <property type="molecule type" value="Genomic_DNA"/>
</dbReference>
<evidence type="ECO:0000313" key="12">
    <source>
        <dbReference type="Proteomes" id="UP000596428"/>
    </source>
</evidence>
<dbReference type="Proteomes" id="UP000693957">
    <property type="component" value="Segment"/>
</dbReference>
<evidence type="ECO:0000313" key="5">
    <source>
        <dbReference type="EMBL" id="QQZ00545.1"/>
    </source>
</evidence>
<organismHost>
    <name type="scientific">Siniperca chuatsi</name>
    <name type="common">Mandarin fish</name>
    <dbReference type="NCBI Taxonomy" id="119488"/>
</organismHost>
<proteinExistence type="predicted"/>
<evidence type="ECO:0000313" key="3">
    <source>
        <dbReference type="EMBL" id="QPO16338.1"/>
    </source>
</evidence>
<reference evidence="8" key="7">
    <citation type="submission" date="2021-02" db="EMBL/GenBank/DDBJ databases">
        <authorList>
            <person name="Fusianto C.K."/>
            <person name="Hick P.M."/>
            <person name="Murwantoko M."/>
            <person name="Herlambang A."/>
            <person name="Whittington R.J."/>
            <person name="Becker J.A."/>
        </authorList>
    </citation>
    <scope>NUCLEOTIDE SEQUENCE</scope>
    <source>
        <strain evidence="8">Bali/ Hybrid-grouper/2016/SVC-18-072</strain>
        <strain evidence="7">Bali/Hybrid-grouper/2016/SVC-18-009</strain>
    </source>
</reference>
<dbReference type="Proteomes" id="UP000594914">
    <property type="component" value="Genome"/>
</dbReference>
<gene>
    <name evidence="3" type="primary">ORF90</name>
    <name evidence="7" type="synonym">90</name>
    <name evidence="5" type="ORF">IJGMMPBP_00092</name>
    <name evidence="6" type="ORF">NIDBEMMG_00065</name>
</gene>
<evidence type="ECO:0000313" key="8">
    <source>
        <dbReference type="EMBL" id="QXE50905.1"/>
    </source>
</evidence>
<feature type="region of interest" description="Disordered" evidence="1">
    <location>
        <begin position="259"/>
        <end position="280"/>
    </location>
</feature>
<evidence type="ECO:0000313" key="2">
    <source>
        <dbReference type="EMBL" id="AMM04536.1"/>
    </source>
</evidence>
<evidence type="ECO:0000256" key="1">
    <source>
        <dbReference type="SAM" id="MobiDB-lite"/>
    </source>
</evidence>
<reference evidence="10" key="4">
    <citation type="submission" date="2020-11" db="EMBL/GenBank/DDBJ databases">
        <title>Complete Genome Sequences of Infectious Spleen and Kidney Necrosis Virus Isolated from Farmed Albino Rainbow Sharks Epalzeorhynchos frenatus in the United States.</title>
        <authorList>
            <person name="Koda S.A."/>
            <person name="Subramaniam K."/>
            <person name="Pouder D.B."/>
            <person name="Yanong R.P."/>
            <person name="Frasca S.Jr."/>
            <person name="Popov V.L."/>
            <person name="Waltzek T.B."/>
        </authorList>
    </citation>
    <scope>NUCLEOTIDE SEQUENCE [LARGE SCALE GENOMIC DNA]</scope>
</reference>
<dbReference type="EMBL" id="MW464172">
    <property type="protein sequence ID" value="QXE50783.1"/>
    <property type="molecule type" value="Genomic_DNA"/>
</dbReference>
<evidence type="ECO:0000313" key="4">
    <source>
        <dbReference type="EMBL" id="QPO16458.1"/>
    </source>
</evidence>
<dbReference type="RefSeq" id="NP_612315.1">
    <property type="nucleotide sequence ID" value="NC_003494.1"/>
</dbReference>
<evidence type="ECO:0000313" key="9">
    <source>
        <dbReference type="Proteomes" id="UP000152407"/>
    </source>
</evidence>
<organism evidence="2 9">
    <name type="scientific">Infectious spleen and kidney necrosis virus</name>
    <name type="common">ISKNV</name>
    <dbReference type="NCBI Taxonomy" id="180170"/>
    <lineage>
        <taxon>Viruses</taxon>
        <taxon>Varidnaviria</taxon>
        <taxon>Bamfordvirae</taxon>
        <taxon>Nucleocytoviricota</taxon>
        <taxon>Megaviricetes</taxon>
        <taxon>Pimascovirales</taxon>
        <taxon>Pimascovirales incertae sedis</taxon>
        <taxon>Iridoviridae</taxon>
        <taxon>Alphairidovirinae</taxon>
        <taxon>Megalocytivirus</taxon>
        <taxon>Megalocytivirus pagrus1</taxon>
    </lineage>
</organism>
<protein>
    <submittedName>
        <fullName evidence="2">ORF099L</fullName>
    </submittedName>
    <submittedName>
        <fullName evidence="7">Putative RNA binding protein</fullName>
    </submittedName>
</protein>
<evidence type="ECO:0000313" key="7">
    <source>
        <dbReference type="EMBL" id="QXE50783.1"/>
    </source>
</evidence>
<dbReference type="Proteomes" id="UP000596428">
    <property type="component" value="Segment"/>
</dbReference>
<evidence type="ECO:0000313" key="11">
    <source>
        <dbReference type="Proteomes" id="UP000596309"/>
    </source>
</evidence>
<sequence>MISSALLTTKTSFRHVETPATYLPKIHRGPRPQPSSTLRPQRVHVDMVAEAKRVAAVDHVALQHPNYAKVSVHTEARPTVTLDVLATVDIELPGRNGILLGDRATVHGGIPVTSHGNKPFTDGVKFADIGHQLTAGHEASNKQLFSRHAMPMGPPAVPESVMPGSRITPVGTGVVYTAPDGVRRASHRSSLGAAKYLSDNAVATGHSAPGVVSRNTVKRPDHVKTSIAMIGRTNTSRVAAPSDSNRIGQATQPHVRAYTQQPTRADAHTMPTTGSMHTDTQRPVVISGGMTTVPMAHGQSFEGRGIMA</sequence>
<reference evidence="3" key="5">
    <citation type="submission" date="2020-11" db="EMBL/GenBank/DDBJ databases">
        <title>Complete Genome Sequences of Infectious Spleen and Kidney Necrosis Virus Isolated from Farmed Albino Rainbow Sharks Epalzeorhynchos frenatus in the United States.</title>
        <authorList>
            <person name="Koda S.A."/>
            <person name="Subramaniam K."/>
            <person name="Pouder D.B."/>
            <person name="Yanong R.P."/>
            <person name="Frasca S. Jr"/>
            <person name="Popov V.L."/>
            <person name="Waltzek T.B."/>
        </authorList>
    </citation>
    <scope>NUCLEOTIDE SEQUENCE</scope>
    <source>
        <strain evidence="3">EFIV-2018</strain>
        <strain evidence="4">EFIV-2019</strain>
    </source>
</reference>
<dbReference type="EMBL" id="MT128666">
    <property type="protein sequence ID" value="QQZ00545.1"/>
    <property type="molecule type" value="Genomic_DNA"/>
</dbReference>
<dbReference type="KEGG" id="vg:935413"/>
<name>A0A140G0V3_ISKNV</name>
<accession>A0A140G0V3</accession>
<dbReference type="EMBL" id="MT128667">
    <property type="protein sequence ID" value="QQZ00640.1"/>
    <property type="molecule type" value="Genomic_DNA"/>
</dbReference>
<organismHost>
    <name type="scientific">Synchiropus splendidus</name>
    <name type="common">Mandarinfish</name>
    <name type="synonym">Callionymus splendidus</name>
    <dbReference type="NCBI Taxonomy" id="270530"/>
</organismHost>
<reference evidence="7" key="6">
    <citation type="journal article" date="2021" name="Aquac Rep">
        <title>Outbreak investigation attributes Infectious spleen and kidney necrosis virus as a necessary cause of a mortality epidemic in farmed grouper (Epinephelus spp.) in Bali, Indonesia.</title>
        <authorList>
            <person name="Fusianto C."/>
            <person name="Hick P.M."/>
            <person name="Murwantoko"/>
            <person name="Herlambang A."/>
            <person name="Whittington R.J."/>
            <person name="Becker J.A."/>
        </authorList>
    </citation>
    <scope>NUCLEOTIDE SEQUENCE</scope>
    <source>
        <strain evidence="8">Bali/ Hybrid-grouper/2016/SVC-18-072</strain>
        <strain evidence="7">Bali/Hybrid-grouper/2016/SVC-18-009</strain>
    </source>
</reference>
<dbReference type="Proteomes" id="UP000693973">
    <property type="component" value="Segment"/>
</dbReference>
<reference evidence="11 12" key="3">
    <citation type="submission" date="2020-03" db="EMBL/GenBank/DDBJ databases">
        <authorList>
            <person name="Kayansamruaj P."/>
        </authorList>
    </citation>
    <scope>NUCLEOTIDE SEQUENCE [LARGE SCALE GENOMIC DNA]</scope>
    <source>
        <strain evidence="5">KU1</strain>
        <strain evidence="6">KU2</strain>
    </source>
</reference>
<dbReference type="OrthoDB" id="37666at10239"/>
<dbReference type="Proteomes" id="UP000595028">
    <property type="component" value="Segment"/>
</dbReference>
<dbReference type="EMBL" id="KT781098">
    <property type="protein sequence ID" value="AMM04536.1"/>
    <property type="molecule type" value="Genomic_DNA"/>
</dbReference>
<evidence type="ECO:0000313" key="6">
    <source>
        <dbReference type="EMBL" id="QQZ00640.1"/>
    </source>
</evidence>
<dbReference type="Proteomes" id="UP000596309">
    <property type="component" value="Segment"/>
</dbReference>